<dbReference type="Proteomes" id="UP000799444">
    <property type="component" value="Unassembled WGS sequence"/>
</dbReference>
<sequence length="319" mass="36045">MDYETSQFGHHASRRLSGYFDSFVNNRQETHDLKSWSTTLTSLQGQKKYLEDLLAKTAVTLNSLRDKQTKNERALGASPAPRAKKKKIEQNRWRIDKTIKTCENEERVILDCLEVCRHNIQTIESIMHPVDTSSTTADYDSNYSRVSVVESAPTEFDWSGWTNEGGISPFQKECSCPLVMDSVPPEARFDGSTLVNMVSQQRLSSGVLPPVPPNTASKATLSPEAETFEPSVKHYPLAERKAKEVDKLSISGLLASKRVQRIQRRRFSDAAIGHIFRRLSRKNRPQLAPKREHVSWGPSSTPRSIDQNMDSKNNRAQSV</sequence>
<gene>
    <name evidence="2" type="ORF">EJ04DRAFT_581911</name>
</gene>
<accession>A0A9P4QMS3</accession>
<feature type="compositionally biased region" description="Polar residues" evidence="1">
    <location>
        <begin position="297"/>
        <end position="319"/>
    </location>
</feature>
<dbReference type="AlphaFoldDB" id="A0A9P4QMS3"/>
<feature type="region of interest" description="Disordered" evidence="1">
    <location>
        <begin position="282"/>
        <end position="319"/>
    </location>
</feature>
<evidence type="ECO:0000313" key="3">
    <source>
        <dbReference type="Proteomes" id="UP000799444"/>
    </source>
</evidence>
<dbReference type="OrthoDB" id="3904016at2759"/>
<reference evidence="2" key="1">
    <citation type="journal article" date="2020" name="Stud. Mycol.">
        <title>101 Dothideomycetes genomes: a test case for predicting lifestyles and emergence of pathogens.</title>
        <authorList>
            <person name="Haridas S."/>
            <person name="Albert R."/>
            <person name="Binder M."/>
            <person name="Bloem J."/>
            <person name="Labutti K."/>
            <person name="Salamov A."/>
            <person name="Andreopoulos B."/>
            <person name="Baker S."/>
            <person name="Barry K."/>
            <person name="Bills G."/>
            <person name="Bluhm B."/>
            <person name="Cannon C."/>
            <person name="Castanera R."/>
            <person name="Culley D."/>
            <person name="Daum C."/>
            <person name="Ezra D."/>
            <person name="Gonzalez J."/>
            <person name="Henrissat B."/>
            <person name="Kuo A."/>
            <person name="Liang C."/>
            <person name="Lipzen A."/>
            <person name="Lutzoni F."/>
            <person name="Magnuson J."/>
            <person name="Mondo S."/>
            <person name="Nolan M."/>
            <person name="Ohm R."/>
            <person name="Pangilinan J."/>
            <person name="Park H.-J."/>
            <person name="Ramirez L."/>
            <person name="Alfaro M."/>
            <person name="Sun H."/>
            <person name="Tritt A."/>
            <person name="Yoshinaga Y."/>
            <person name="Zwiers L.-H."/>
            <person name="Turgeon B."/>
            <person name="Goodwin S."/>
            <person name="Spatafora J."/>
            <person name="Crous P."/>
            <person name="Grigoriev I."/>
        </authorList>
    </citation>
    <scope>NUCLEOTIDE SEQUENCE</scope>
    <source>
        <strain evidence="2">CBS 125425</strain>
    </source>
</reference>
<comment type="caution">
    <text evidence="2">The sequence shown here is derived from an EMBL/GenBank/DDBJ whole genome shotgun (WGS) entry which is preliminary data.</text>
</comment>
<protein>
    <submittedName>
        <fullName evidence="2">Uncharacterized protein</fullName>
    </submittedName>
</protein>
<keyword evidence="3" id="KW-1185">Reference proteome</keyword>
<dbReference type="EMBL" id="ML996321">
    <property type="protein sequence ID" value="KAF2727627.1"/>
    <property type="molecule type" value="Genomic_DNA"/>
</dbReference>
<evidence type="ECO:0000256" key="1">
    <source>
        <dbReference type="SAM" id="MobiDB-lite"/>
    </source>
</evidence>
<evidence type="ECO:0000313" key="2">
    <source>
        <dbReference type="EMBL" id="KAF2727627.1"/>
    </source>
</evidence>
<name>A0A9P4QMS3_9PLEO</name>
<proteinExistence type="predicted"/>
<organism evidence="2 3">
    <name type="scientific">Polyplosphaeria fusca</name>
    <dbReference type="NCBI Taxonomy" id="682080"/>
    <lineage>
        <taxon>Eukaryota</taxon>
        <taxon>Fungi</taxon>
        <taxon>Dikarya</taxon>
        <taxon>Ascomycota</taxon>
        <taxon>Pezizomycotina</taxon>
        <taxon>Dothideomycetes</taxon>
        <taxon>Pleosporomycetidae</taxon>
        <taxon>Pleosporales</taxon>
        <taxon>Tetraplosphaeriaceae</taxon>
        <taxon>Polyplosphaeria</taxon>
    </lineage>
</organism>